<evidence type="ECO:0000259" key="5">
    <source>
        <dbReference type="PROSITE" id="PS50181"/>
    </source>
</evidence>
<keyword evidence="7" id="KW-1185">Reference proteome</keyword>
<dbReference type="SMART" id="SM00320">
    <property type="entry name" value="WD40"/>
    <property type="match status" value="6"/>
</dbReference>
<dbReference type="Gene3D" id="2.130.10.10">
    <property type="entry name" value="YVTN repeat-like/Quinoprotein amine dehydrogenase"/>
    <property type="match status" value="2"/>
</dbReference>
<feature type="domain" description="F-box" evidence="5">
    <location>
        <begin position="451"/>
        <end position="497"/>
    </location>
</feature>
<dbReference type="SUPFAM" id="SSF50978">
    <property type="entry name" value="WD40 repeat-like"/>
    <property type="match status" value="1"/>
</dbReference>
<dbReference type="Proteomes" id="UP001347796">
    <property type="component" value="Unassembled WGS sequence"/>
</dbReference>
<dbReference type="PROSITE" id="PS50294">
    <property type="entry name" value="WD_REPEATS_REGION"/>
    <property type="match status" value="3"/>
</dbReference>
<dbReference type="Gene3D" id="1.20.1280.50">
    <property type="match status" value="1"/>
</dbReference>
<dbReference type="InterPro" id="IPR036047">
    <property type="entry name" value="F-box-like_dom_sf"/>
</dbReference>
<dbReference type="PROSITE" id="PS00678">
    <property type="entry name" value="WD_REPEATS_1"/>
    <property type="match status" value="2"/>
</dbReference>
<evidence type="ECO:0000256" key="4">
    <source>
        <dbReference type="SAM" id="MobiDB-lite"/>
    </source>
</evidence>
<dbReference type="SUPFAM" id="SSF81383">
    <property type="entry name" value="F-box domain"/>
    <property type="match status" value="1"/>
</dbReference>
<dbReference type="InterPro" id="IPR001680">
    <property type="entry name" value="WD40_rpt"/>
</dbReference>
<dbReference type="Pfam" id="PF00400">
    <property type="entry name" value="WD40"/>
    <property type="match status" value="3"/>
</dbReference>
<feature type="compositionally biased region" description="Basic and acidic residues" evidence="4">
    <location>
        <begin position="658"/>
        <end position="668"/>
    </location>
</feature>
<accession>A0AAN8JV91</accession>
<dbReference type="Pfam" id="PF12937">
    <property type="entry name" value="F-box-like"/>
    <property type="match status" value="1"/>
</dbReference>
<feature type="region of interest" description="Disordered" evidence="4">
    <location>
        <begin position="157"/>
        <end position="184"/>
    </location>
</feature>
<dbReference type="PANTHER" id="PTHR22847">
    <property type="entry name" value="WD40 REPEAT PROTEIN"/>
    <property type="match status" value="1"/>
</dbReference>
<comment type="caution">
    <text evidence="6">The sequence shown here is derived from an EMBL/GenBank/DDBJ whole genome shotgun (WGS) entry which is preliminary data.</text>
</comment>
<dbReference type="PROSITE" id="PS50181">
    <property type="entry name" value="FBOX"/>
    <property type="match status" value="1"/>
</dbReference>
<protein>
    <recommendedName>
        <fullName evidence="5">F-box domain-containing protein</fullName>
    </recommendedName>
</protein>
<dbReference type="InterPro" id="IPR015943">
    <property type="entry name" value="WD40/YVTN_repeat-like_dom_sf"/>
</dbReference>
<evidence type="ECO:0000313" key="6">
    <source>
        <dbReference type="EMBL" id="KAK6182390.1"/>
    </source>
</evidence>
<evidence type="ECO:0000256" key="1">
    <source>
        <dbReference type="ARBA" id="ARBA00022574"/>
    </source>
</evidence>
<dbReference type="InterPro" id="IPR020472">
    <property type="entry name" value="WD40_PAC1"/>
</dbReference>
<keyword evidence="1 3" id="KW-0853">WD repeat</keyword>
<evidence type="ECO:0000313" key="7">
    <source>
        <dbReference type="Proteomes" id="UP001347796"/>
    </source>
</evidence>
<name>A0AAN8JV91_PATCE</name>
<dbReference type="InterPro" id="IPR036322">
    <property type="entry name" value="WD40_repeat_dom_sf"/>
</dbReference>
<feature type="compositionally biased region" description="Polar residues" evidence="4">
    <location>
        <begin position="312"/>
        <end position="323"/>
    </location>
</feature>
<dbReference type="PANTHER" id="PTHR22847:SF745">
    <property type="entry name" value="F-BOX_WD REPEAT-CONTAINING PROTEIN 7"/>
    <property type="match status" value="1"/>
</dbReference>
<feature type="region of interest" description="Disordered" evidence="4">
    <location>
        <begin position="303"/>
        <end position="323"/>
    </location>
</feature>
<feature type="repeat" description="WD" evidence="3">
    <location>
        <begin position="755"/>
        <end position="794"/>
    </location>
</feature>
<keyword evidence="2" id="KW-0677">Repeat</keyword>
<feature type="compositionally biased region" description="Basic and acidic residues" evidence="4">
    <location>
        <begin position="675"/>
        <end position="691"/>
    </location>
</feature>
<feature type="repeat" description="WD" evidence="3">
    <location>
        <begin position="835"/>
        <end position="864"/>
    </location>
</feature>
<dbReference type="PRINTS" id="PR00320">
    <property type="entry name" value="GPROTEINBRPT"/>
</dbReference>
<dbReference type="CDD" id="cd00200">
    <property type="entry name" value="WD40"/>
    <property type="match status" value="1"/>
</dbReference>
<feature type="repeat" description="WD" evidence="3">
    <location>
        <begin position="795"/>
        <end position="834"/>
    </location>
</feature>
<evidence type="ECO:0000256" key="3">
    <source>
        <dbReference type="PROSITE-ProRule" id="PRU00221"/>
    </source>
</evidence>
<reference evidence="6 7" key="1">
    <citation type="submission" date="2024-01" db="EMBL/GenBank/DDBJ databases">
        <title>The genome of the rayed Mediterranean limpet Patella caerulea (Linnaeus, 1758).</title>
        <authorList>
            <person name="Anh-Thu Weber A."/>
            <person name="Halstead-Nussloch G."/>
        </authorList>
    </citation>
    <scope>NUCLEOTIDE SEQUENCE [LARGE SCALE GENOMIC DNA]</scope>
    <source>
        <strain evidence="6">AATW-2023a</strain>
        <tissue evidence="6">Whole specimen</tissue>
    </source>
</reference>
<feature type="region of interest" description="Disordered" evidence="4">
    <location>
        <begin position="652"/>
        <end position="692"/>
    </location>
</feature>
<dbReference type="GO" id="GO:1990234">
    <property type="term" value="C:transferase complex"/>
    <property type="evidence" value="ECO:0007669"/>
    <property type="project" value="UniProtKB-ARBA"/>
</dbReference>
<gene>
    <name evidence="6" type="ORF">SNE40_010093</name>
</gene>
<dbReference type="SMART" id="SM00256">
    <property type="entry name" value="FBOX"/>
    <property type="match status" value="1"/>
</dbReference>
<dbReference type="InterPro" id="IPR019775">
    <property type="entry name" value="WD40_repeat_CS"/>
</dbReference>
<evidence type="ECO:0000256" key="2">
    <source>
        <dbReference type="ARBA" id="ARBA00022737"/>
    </source>
</evidence>
<sequence length="1012" mass="115692">MPSTIVPILSTREFSLQPAKGLRYGNFEGVAHLPPVEQETGRLSERNVSQLNNQQIYNKICEWFETWKSWQQKLALSGISNRCSGRQLDILATSLEPVRHRDYFTASKHIYPSLYVKSDVSASKEKPKKLSFKKKKSLKIKKKPDLKTSIEVHVAQNSKADNQNKNCQELDSNKKKVSKKSFEKENQKKEFSVENYAESLSSNIVQSSLNSLYPSAYGNKNGTLEADVHKIEKEKVSLSVNSCVISPVCDISVAKSNLKSDSHLFSPVPSADGLCSSQRVSTDNSVSFSFEFMGETLEYNPSSAKIKKTEAEGNTSSNNGRTGSFSFSPVDTLDFFEKEKVNKLGKLQREISDMALPLSITTTDELPVTLPKFYKHIKFWPVTPSEGKHFLKAKRLELVDNFKDQLCHVWMWMQDWEDFEKIGLLKAIMKISNPMILSDLLDHIHQRLEDEKDINRLCDKLLLNVFSFLPPRDICRTSQVCRRWRYLCTSEDLWMFKCLEMGEEEGIRNIPNLVLQTNSKSMLVDWKLAYQELYHLVLIMKASLLNQRNLPKEDIIQDIINTAEQVEARPVKRRHSMMTELKLRRGTLSRIRKQEELTKLLGRIRIHEDDSGDEAMSEEDLEPFMNEYTILPPIDDTNKSFDWCNSSRRSRRRTLRTSLHDIPIDTERQNTNTTDEDRSTKNERSIIRNEEPVEDDDKALDIRPRLVQTVDLLGKTKASRNLEWQKKGEKEDDSLDINKKSYAGSVKSVLRVRKLQGHMNGIMCLQFDKRRLVTAGLDRTIRIWDIRSGRSIHKLYGHKGGIHCLCFNDDILATGSWDCTIVIWNMYQFTKITVLIGHKDGISCIQFTDSYIVTGSYDNTVRVWCRKIYNCCHVIQHKGAVNSFMVVDDNKIVSSSADMCVRLSNLFTGECLKIYDNVNASILSIVVQGSLVLGSDVNGIVYFWNKDSGEAEAAIQAHDEANAIHKLVYHNGRFLTAAADGSIKEWDIMTMTCVRLLQGHKGPVRDVKVMSV</sequence>
<dbReference type="AlphaFoldDB" id="A0AAN8JV91"/>
<dbReference type="InterPro" id="IPR001810">
    <property type="entry name" value="F-box_dom"/>
</dbReference>
<dbReference type="EMBL" id="JAZGQO010000007">
    <property type="protein sequence ID" value="KAK6182390.1"/>
    <property type="molecule type" value="Genomic_DNA"/>
</dbReference>
<dbReference type="PROSITE" id="PS50082">
    <property type="entry name" value="WD_REPEATS_2"/>
    <property type="match status" value="3"/>
</dbReference>
<feature type="compositionally biased region" description="Polar residues" evidence="4">
    <location>
        <begin position="157"/>
        <end position="170"/>
    </location>
</feature>
<organism evidence="6 7">
    <name type="scientific">Patella caerulea</name>
    <name type="common">Rayed Mediterranean limpet</name>
    <dbReference type="NCBI Taxonomy" id="87958"/>
    <lineage>
        <taxon>Eukaryota</taxon>
        <taxon>Metazoa</taxon>
        <taxon>Spiralia</taxon>
        <taxon>Lophotrochozoa</taxon>
        <taxon>Mollusca</taxon>
        <taxon>Gastropoda</taxon>
        <taxon>Patellogastropoda</taxon>
        <taxon>Patelloidea</taxon>
        <taxon>Patellidae</taxon>
        <taxon>Patella</taxon>
    </lineage>
</organism>
<proteinExistence type="predicted"/>